<dbReference type="Pfam" id="PF21020">
    <property type="entry name" value="Spectrin_4"/>
    <property type="match status" value="1"/>
</dbReference>
<dbReference type="PROSITE" id="PS50021">
    <property type="entry name" value="CH"/>
    <property type="match status" value="1"/>
</dbReference>
<feature type="region of interest" description="Disordered" evidence="2">
    <location>
        <begin position="241"/>
        <end position="304"/>
    </location>
</feature>
<dbReference type="FunFam" id="1.20.58.60:FF:000009">
    <property type="entry name" value="dystonin isoform X1"/>
    <property type="match status" value="1"/>
</dbReference>
<sequence length="1084" mass="121734">MGSTLGCVKEPKEAGGGGEPAKAPFSPKRKKKKGRFRRRRKGRKGTPERADPAPEGSYEAVAGAGEELQQQDDEAERNLSAAPSEVEGKDLAKRLHQNGASKEPDGTEEGCLVQVRERFQGELQRAHLVTGKPSCSPSSSKAGSPRDPLEEGTTVIARLRDNPAELNREKVNSQVVAHQRWGSSLAVLVPWPKEEKEKEKEEKEEEEEEDSVVVVCRSWDQPKPEVPLTVVEEAWNAEDVSESISWGASWSTAEKGTVSELSTPSPLADQAGNQEASKLQRTPAGQEPPAGTWAKMPASQSKSSFSGSTSSTFWCSSGYGSDPSHTQGKARGNSPHEEDPQRRTPAKRDARPDEGGISDIYISGTTGDLTAKEKLLLWTQKVTAGYVPVKCTNFSSCWNDGKMFNAIIHRYRPDLVDMQRVEIQSSRENLEQAFEIAERLGVTRLLDAEDVDVDSPDEKSVITYVSSIYDAFPKVPEGGDGISATEVDRRWTEYQGSVESLLSWVKQHTIIMSDKSFPQNPVELKALYNEYIHFKETEIPAKQQEKRSIEELYKLLEVWIEFGRMKLPQGFHPNDVDEEWGKLVIEMLEREKLLRPAVERLELLLQIANKIQNGTLCCEEKLTLARNTLQADEAHLESAQAVQHESDVVLYLQECEELLYQLQADVQILRDENYYQLEELVVKMVRLQDELVTLKLECANLYRKGHFTSSSSSPSSDIVQPSSLHTGGRLKANPLLKGLHTATTASAAAAIAIAASASSWFRKPMSRSELVAASSSEDEGNLRFVYELLAWVEEMQMKLERAEWGNDLPSVQSQLEVQRSVHSGVEDLGSSVKEARMYENKMSQNFRTSYTETLGKLEVQYCKLMETSSFRLRHLQSLYEFVSLATAELIWLNGKEEEELAYDWSDNNPNMAAKRNYFTELTMELEEKQNIFHSLQDTAELFSLENHPAKQTVEAYRAAMQTQWQWIRQLCLCVEQHVKENTAYFQFFSDARDSESYLKSLQDAIKRKYSCDRNTSLTRLEDLLQDSMGQDEKEQLIQAKSSVASLVGRSKSIVQLKPRNPDHVLEGTISGPSATIVRLRLSSD</sequence>
<dbReference type="Ensembl" id="ENSACAT00000040027.1">
    <property type="protein sequence ID" value="ENSACAP00000034833.1"/>
    <property type="gene ID" value="ENSACAG00000036031.1"/>
</dbReference>
<feature type="compositionally biased region" description="Basic residues" evidence="2">
    <location>
        <begin position="27"/>
        <end position="44"/>
    </location>
</feature>
<reference evidence="4" key="3">
    <citation type="submission" date="2025-09" db="UniProtKB">
        <authorList>
            <consortium name="Ensembl"/>
        </authorList>
    </citation>
    <scope>IDENTIFICATION</scope>
</reference>
<feature type="compositionally biased region" description="Acidic residues" evidence="2">
    <location>
        <begin position="202"/>
        <end position="211"/>
    </location>
</feature>
<keyword evidence="5" id="KW-1185">Reference proteome</keyword>
<dbReference type="Proteomes" id="UP000001646">
    <property type="component" value="Unplaced"/>
</dbReference>
<feature type="domain" description="Calponin-homology (CH)" evidence="3">
    <location>
        <begin position="369"/>
        <end position="473"/>
    </location>
</feature>
<feature type="compositionally biased region" description="Low complexity" evidence="2">
    <location>
        <begin position="131"/>
        <end position="145"/>
    </location>
</feature>
<dbReference type="InterPro" id="IPR049538">
    <property type="entry name" value="PCN-like_spectrin-like_rpt"/>
</dbReference>
<dbReference type="SUPFAM" id="SSF47576">
    <property type="entry name" value="Calponin-homology domain, CH-domain"/>
    <property type="match status" value="1"/>
</dbReference>
<evidence type="ECO:0000313" key="4">
    <source>
        <dbReference type="Ensembl" id="ENSACAP00000034833.1"/>
    </source>
</evidence>
<feature type="region of interest" description="Disordered" evidence="2">
    <location>
        <begin position="192"/>
        <end position="212"/>
    </location>
</feature>
<feature type="compositionally biased region" description="Basic and acidic residues" evidence="2">
    <location>
        <begin position="334"/>
        <end position="354"/>
    </location>
</feature>
<dbReference type="PANTHER" id="PTHR23169:SF25">
    <property type="entry name" value="MICROTUBULE-ACTIN CROSS-LINKING FACTOR 1, ISOFORMS 1_2_3_4_5"/>
    <property type="match status" value="1"/>
</dbReference>
<dbReference type="SMART" id="SM00033">
    <property type="entry name" value="CH"/>
    <property type="match status" value="1"/>
</dbReference>
<dbReference type="InterPro" id="IPR036872">
    <property type="entry name" value="CH_dom_sf"/>
</dbReference>
<feature type="compositionally biased region" description="Basic and acidic residues" evidence="2">
    <location>
        <begin position="192"/>
        <end position="201"/>
    </location>
</feature>
<dbReference type="AlphaFoldDB" id="A0A803THZ3"/>
<evidence type="ECO:0000256" key="2">
    <source>
        <dbReference type="SAM" id="MobiDB-lite"/>
    </source>
</evidence>
<dbReference type="InterPro" id="IPR043197">
    <property type="entry name" value="Plakin"/>
</dbReference>
<dbReference type="CDD" id="cd00176">
    <property type="entry name" value="SPEC"/>
    <property type="match status" value="2"/>
</dbReference>
<dbReference type="GO" id="GO:0045104">
    <property type="term" value="P:intermediate filament cytoskeleton organization"/>
    <property type="evidence" value="ECO:0007669"/>
    <property type="project" value="InterPro"/>
</dbReference>
<feature type="coiled-coil region" evidence="1">
    <location>
        <begin position="652"/>
        <end position="704"/>
    </location>
</feature>
<dbReference type="PANTHER" id="PTHR23169">
    <property type="entry name" value="ENVOPLAKIN"/>
    <property type="match status" value="1"/>
</dbReference>
<reference evidence="4" key="2">
    <citation type="submission" date="2025-08" db="UniProtKB">
        <authorList>
            <consortium name="Ensembl"/>
        </authorList>
    </citation>
    <scope>IDENTIFICATION</scope>
</reference>
<dbReference type="GeneTree" id="ENSGT00940000155824"/>
<dbReference type="Pfam" id="PF00307">
    <property type="entry name" value="CH"/>
    <property type="match status" value="1"/>
</dbReference>
<dbReference type="InParanoid" id="A0A803THZ3"/>
<name>A0A803THZ3_ANOCA</name>
<accession>A0A803THZ3</accession>
<feature type="region of interest" description="Disordered" evidence="2">
    <location>
        <begin position="1"/>
        <end position="111"/>
    </location>
</feature>
<dbReference type="InterPro" id="IPR018159">
    <property type="entry name" value="Spectrin/alpha-actinin"/>
</dbReference>
<dbReference type="InterPro" id="IPR001715">
    <property type="entry name" value="CH_dom"/>
</dbReference>
<dbReference type="Gene3D" id="1.10.418.10">
    <property type="entry name" value="Calponin-like domain"/>
    <property type="match status" value="1"/>
</dbReference>
<dbReference type="SMART" id="SM00150">
    <property type="entry name" value="SPEC"/>
    <property type="match status" value="2"/>
</dbReference>
<evidence type="ECO:0000259" key="3">
    <source>
        <dbReference type="PROSITE" id="PS50021"/>
    </source>
</evidence>
<evidence type="ECO:0000256" key="1">
    <source>
        <dbReference type="SAM" id="Coils"/>
    </source>
</evidence>
<dbReference type="Gene3D" id="1.20.58.60">
    <property type="match status" value="4"/>
</dbReference>
<feature type="region of interest" description="Disordered" evidence="2">
    <location>
        <begin position="317"/>
        <end position="362"/>
    </location>
</feature>
<dbReference type="FunFam" id="1.10.418.10:FF:000002">
    <property type="entry name" value="Microtubule-actin cross-linking factor 1"/>
    <property type="match status" value="1"/>
</dbReference>
<evidence type="ECO:0000313" key="5">
    <source>
        <dbReference type="Proteomes" id="UP000001646"/>
    </source>
</evidence>
<proteinExistence type="predicted"/>
<reference evidence="4" key="1">
    <citation type="submission" date="2009-12" db="EMBL/GenBank/DDBJ databases">
        <title>The Genome Sequence of Anolis carolinensis (Green Anole Lizard).</title>
        <authorList>
            <consortium name="The Genome Sequencing Platform"/>
            <person name="Di Palma F."/>
            <person name="Alfoldi J."/>
            <person name="Heiman D."/>
            <person name="Young S."/>
            <person name="Grabherr M."/>
            <person name="Johnson J."/>
            <person name="Lander E.S."/>
            <person name="Lindblad-Toh K."/>
        </authorList>
    </citation>
    <scope>NUCLEOTIDE SEQUENCE [LARGE SCALE GENOMIC DNA]</scope>
    <source>
        <strain evidence="4">JBL SC #1</strain>
    </source>
</reference>
<dbReference type="FunFam" id="1.20.58.60:FF:000027">
    <property type="entry name" value="Microtubule-actin cross-linking factor 1"/>
    <property type="match status" value="1"/>
</dbReference>
<feature type="compositionally biased region" description="Polar residues" evidence="2">
    <location>
        <begin position="242"/>
        <end position="280"/>
    </location>
</feature>
<feature type="region of interest" description="Disordered" evidence="2">
    <location>
        <begin position="125"/>
        <end position="151"/>
    </location>
</feature>
<organism evidence="4 5">
    <name type="scientific">Anolis carolinensis</name>
    <name type="common">Green anole</name>
    <name type="synonym">American chameleon</name>
    <dbReference type="NCBI Taxonomy" id="28377"/>
    <lineage>
        <taxon>Eukaryota</taxon>
        <taxon>Metazoa</taxon>
        <taxon>Chordata</taxon>
        <taxon>Craniata</taxon>
        <taxon>Vertebrata</taxon>
        <taxon>Euteleostomi</taxon>
        <taxon>Lepidosauria</taxon>
        <taxon>Squamata</taxon>
        <taxon>Bifurcata</taxon>
        <taxon>Unidentata</taxon>
        <taxon>Episquamata</taxon>
        <taxon>Toxicofera</taxon>
        <taxon>Iguania</taxon>
        <taxon>Dactyloidae</taxon>
        <taxon>Anolis</taxon>
    </lineage>
</organism>
<dbReference type="SUPFAM" id="SSF46966">
    <property type="entry name" value="Spectrin repeat"/>
    <property type="match status" value="3"/>
</dbReference>
<dbReference type="Pfam" id="PF21019">
    <property type="entry name" value="Spectrin_3"/>
    <property type="match status" value="1"/>
</dbReference>
<keyword evidence="1" id="KW-0175">Coiled coil</keyword>
<protein>
    <recommendedName>
        <fullName evidence="3">Calponin-homology (CH) domain-containing protein</fullName>
    </recommendedName>
</protein>
<dbReference type="FunFam" id="1.20.58.60:FF:000089">
    <property type="entry name" value="microtubule-actin cross-linking factor 1 isoform X9"/>
    <property type="match status" value="1"/>
</dbReference>